<evidence type="ECO:0000313" key="2">
    <source>
        <dbReference type="EMBL" id="KAA6383514.1"/>
    </source>
</evidence>
<feature type="signal peptide" evidence="1">
    <location>
        <begin position="1"/>
        <end position="17"/>
    </location>
</feature>
<dbReference type="AlphaFoldDB" id="A0A5J4VM25"/>
<accession>A0A5J4VM25</accession>
<dbReference type="EMBL" id="SNRW01006205">
    <property type="protein sequence ID" value="KAA6383514.1"/>
    <property type="molecule type" value="Genomic_DNA"/>
</dbReference>
<reference evidence="2 3" key="1">
    <citation type="submission" date="2019-03" db="EMBL/GenBank/DDBJ databases">
        <title>Single cell metagenomics reveals metabolic interactions within the superorganism composed of flagellate Streblomastix strix and complex community of Bacteroidetes bacteria on its surface.</title>
        <authorList>
            <person name="Treitli S.C."/>
            <person name="Kolisko M."/>
            <person name="Husnik F."/>
            <person name="Keeling P."/>
            <person name="Hampl V."/>
        </authorList>
    </citation>
    <scope>NUCLEOTIDE SEQUENCE [LARGE SCALE GENOMIC DNA]</scope>
    <source>
        <strain evidence="2">ST1C</strain>
    </source>
</reference>
<feature type="chain" id="PRO_5023895008" evidence="1">
    <location>
        <begin position="18"/>
        <end position="184"/>
    </location>
</feature>
<name>A0A5J4VM25_9EUKA</name>
<comment type="caution">
    <text evidence="2">The sequence shown here is derived from an EMBL/GenBank/DDBJ whole genome shotgun (WGS) entry which is preliminary data.</text>
</comment>
<organism evidence="2 3">
    <name type="scientific">Streblomastix strix</name>
    <dbReference type="NCBI Taxonomy" id="222440"/>
    <lineage>
        <taxon>Eukaryota</taxon>
        <taxon>Metamonada</taxon>
        <taxon>Preaxostyla</taxon>
        <taxon>Oxymonadida</taxon>
        <taxon>Streblomastigidae</taxon>
        <taxon>Streblomastix</taxon>
    </lineage>
</organism>
<feature type="non-terminal residue" evidence="2">
    <location>
        <position position="184"/>
    </location>
</feature>
<evidence type="ECO:0000313" key="3">
    <source>
        <dbReference type="Proteomes" id="UP000324800"/>
    </source>
</evidence>
<protein>
    <submittedName>
        <fullName evidence="2">Uncharacterized protein</fullName>
    </submittedName>
</protein>
<sequence length="184" mass="21517">MIRWKLHLAALLSICTNIPPDSVTLINFEAMFVKFFTGTDVLHQLIMQISNVTQEDYDFSCAIDQFQEQFISFRYSNVQRSILALPLLTFRIDATPRVHEVKMIVPCEYIWFIVDFYQTDNVLKEETETQGPQLRLSKNLKNRELIVTHVKNQVTVQPFAKWVIRFSTHFTVENAPQQSDNNES</sequence>
<keyword evidence="1" id="KW-0732">Signal</keyword>
<dbReference type="Proteomes" id="UP000324800">
    <property type="component" value="Unassembled WGS sequence"/>
</dbReference>
<gene>
    <name evidence="2" type="ORF">EZS28_020958</name>
</gene>
<proteinExistence type="predicted"/>
<evidence type="ECO:0000256" key="1">
    <source>
        <dbReference type="SAM" id="SignalP"/>
    </source>
</evidence>